<dbReference type="Proteomes" id="UP001302274">
    <property type="component" value="Unassembled WGS sequence"/>
</dbReference>
<evidence type="ECO:0000313" key="4">
    <source>
        <dbReference type="EMBL" id="MEA9358528.1"/>
    </source>
</evidence>
<evidence type="ECO:0000313" key="5">
    <source>
        <dbReference type="Proteomes" id="UP001302274"/>
    </source>
</evidence>
<evidence type="ECO:0000256" key="1">
    <source>
        <dbReference type="ARBA" id="ARBA00022553"/>
    </source>
</evidence>
<gene>
    <name evidence="4" type="ORF">SHI21_19990</name>
</gene>
<comment type="caution">
    <text evidence="4">The sequence shown here is derived from an EMBL/GenBank/DDBJ whole genome shotgun (WGS) entry which is preliminary data.</text>
</comment>
<dbReference type="SMART" id="SM00448">
    <property type="entry name" value="REC"/>
    <property type="match status" value="1"/>
</dbReference>
<accession>A0ABU5VZN0</accession>
<dbReference type="SUPFAM" id="SSF52172">
    <property type="entry name" value="CheY-like"/>
    <property type="match status" value="1"/>
</dbReference>
<dbReference type="InterPro" id="IPR050595">
    <property type="entry name" value="Bact_response_regulator"/>
</dbReference>
<proteinExistence type="predicted"/>
<dbReference type="PROSITE" id="PS50110">
    <property type="entry name" value="RESPONSE_REGULATORY"/>
    <property type="match status" value="1"/>
</dbReference>
<dbReference type="PANTHER" id="PTHR44591">
    <property type="entry name" value="STRESS RESPONSE REGULATOR PROTEIN 1"/>
    <property type="match status" value="1"/>
</dbReference>
<reference evidence="4 5" key="1">
    <citation type="submission" date="2023-11" db="EMBL/GenBank/DDBJ databases">
        <title>A Novel Polar Bacteriovorax (B. antarcticus) Isolated from the Biocrust in Antarctica.</title>
        <authorList>
            <person name="Mun W."/>
            <person name="Choi S.Y."/>
            <person name="Mitchell R.J."/>
        </authorList>
    </citation>
    <scope>NUCLEOTIDE SEQUENCE [LARGE SCALE GENOMIC DNA]</scope>
    <source>
        <strain evidence="4 5">PP10</strain>
    </source>
</reference>
<dbReference type="EMBL" id="JAYGJQ010000003">
    <property type="protein sequence ID" value="MEA9358528.1"/>
    <property type="molecule type" value="Genomic_DNA"/>
</dbReference>
<dbReference type="RefSeq" id="WP_323578977.1">
    <property type="nucleotide sequence ID" value="NZ_JAYGJQ010000003.1"/>
</dbReference>
<keyword evidence="5" id="KW-1185">Reference proteome</keyword>
<feature type="modified residue" description="4-aspartylphosphate" evidence="2">
    <location>
        <position position="61"/>
    </location>
</feature>
<feature type="domain" description="Response regulatory" evidence="3">
    <location>
        <begin position="10"/>
        <end position="128"/>
    </location>
</feature>
<dbReference type="Pfam" id="PF00072">
    <property type="entry name" value="Response_reg"/>
    <property type="match status" value="1"/>
</dbReference>
<dbReference type="PANTHER" id="PTHR44591:SF23">
    <property type="entry name" value="CHEY SUBFAMILY"/>
    <property type="match status" value="1"/>
</dbReference>
<protein>
    <submittedName>
        <fullName evidence="4">Response regulator</fullName>
    </submittedName>
</protein>
<dbReference type="InterPro" id="IPR011006">
    <property type="entry name" value="CheY-like_superfamily"/>
</dbReference>
<organism evidence="4 5">
    <name type="scientific">Bacteriovorax antarcticus</name>
    <dbReference type="NCBI Taxonomy" id="3088717"/>
    <lineage>
        <taxon>Bacteria</taxon>
        <taxon>Pseudomonadati</taxon>
        <taxon>Bdellovibrionota</taxon>
        <taxon>Bacteriovoracia</taxon>
        <taxon>Bacteriovoracales</taxon>
        <taxon>Bacteriovoracaceae</taxon>
        <taxon>Bacteriovorax</taxon>
    </lineage>
</organism>
<dbReference type="InterPro" id="IPR001789">
    <property type="entry name" value="Sig_transdc_resp-reg_receiver"/>
</dbReference>
<name>A0ABU5VZN0_9BACT</name>
<evidence type="ECO:0000259" key="3">
    <source>
        <dbReference type="PROSITE" id="PS50110"/>
    </source>
</evidence>
<keyword evidence="1 2" id="KW-0597">Phosphoprotein</keyword>
<evidence type="ECO:0000256" key="2">
    <source>
        <dbReference type="PROSITE-ProRule" id="PRU00169"/>
    </source>
</evidence>
<sequence length="135" mass="15180">MSIDKKLQRDVLIIDDEKDICEILKVYCENMGCFKNIVMAHDGITATQKLRNQKFALVCLDISLPKKSGYDLIGDVEAGNINSKDNILVVSGTLEKDLIAKILASGVKNFMVKPFDEKQFQEKVLRILSTTKTEK</sequence>
<dbReference type="Gene3D" id="3.40.50.2300">
    <property type="match status" value="1"/>
</dbReference>